<comment type="caution">
    <text evidence="2">The sequence shown here is derived from an EMBL/GenBank/DDBJ whole genome shotgun (WGS) entry which is preliminary data.</text>
</comment>
<evidence type="ECO:0000313" key="2">
    <source>
        <dbReference type="EMBL" id="GAA2804728.1"/>
    </source>
</evidence>
<accession>A0ABN3VHF2</accession>
<keyword evidence="1" id="KW-0812">Transmembrane</keyword>
<gene>
    <name evidence="2" type="ORF">GCM10010470_44900</name>
</gene>
<organism evidence="2 3">
    <name type="scientific">Saccharopolyspora taberi</name>
    <dbReference type="NCBI Taxonomy" id="60895"/>
    <lineage>
        <taxon>Bacteria</taxon>
        <taxon>Bacillati</taxon>
        <taxon>Actinomycetota</taxon>
        <taxon>Actinomycetes</taxon>
        <taxon>Pseudonocardiales</taxon>
        <taxon>Pseudonocardiaceae</taxon>
        <taxon>Saccharopolyspora</taxon>
    </lineage>
</organism>
<name>A0ABN3VHF2_9PSEU</name>
<evidence type="ECO:0000313" key="3">
    <source>
        <dbReference type="Proteomes" id="UP001500979"/>
    </source>
</evidence>
<protein>
    <submittedName>
        <fullName evidence="2">Uncharacterized protein</fullName>
    </submittedName>
</protein>
<dbReference type="EMBL" id="BAAAUX010000019">
    <property type="protein sequence ID" value="GAA2804728.1"/>
    <property type="molecule type" value="Genomic_DNA"/>
</dbReference>
<feature type="transmembrane region" description="Helical" evidence="1">
    <location>
        <begin position="28"/>
        <end position="55"/>
    </location>
</feature>
<keyword evidence="1" id="KW-0472">Membrane</keyword>
<proteinExistence type="predicted"/>
<reference evidence="2 3" key="1">
    <citation type="journal article" date="2019" name="Int. J. Syst. Evol. Microbiol.">
        <title>The Global Catalogue of Microorganisms (GCM) 10K type strain sequencing project: providing services to taxonomists for standard genome sequencing and annotation.</title>
        <authorList>
            <consortium name="The Broad Institute Genomics Platform"/>
            <consortium name="The Broad Institute Genome Sequencing Center for Infectious Disease"/>
            <person name="Wu L."/>
            <person name="Ma J."/>
        </authorList>
    </citation>
    <scope>NUCLEOTIDE SEQUENCE [LARGE SCALE GENOMIC DNA]</scope>
    <source>
        <strain evidence="2 3">JCM 9383</strain>
    </source>
</reference>
<feature type="transmembrane region" description="Helical" evidence="1">
    <location>
        <begin position="88"/>
        <end position="109"/>
    </location>
</feature>
<feature type="transmembrane region" description="Helical" evidence="1">
    <location>
        <begin position="129"/>
        <end position="146"/>
    </location>
</feature>
<feature type="transmembrane region" description="Helical" evidence="1">
    <location>
        <begin position="61"/>
        <end position="81"/>
    </location>
</feature>
<keyword evidence="1" id="KW-1133">Transmembrane helix</keyword>
<sequence length="153" mass="15276">MGGVAMSTAAHPAHHPVQLVVSRGLHGAVAGIGGGIAFGVVMAMAGMLPMVAMLVGSDSDGVGVVVHLAISAVLGAGLGLVAPFTRFLPLLGAGAVWGVIWWVLGGLLLMPAGLGMPVFQMGQTALTSLVGHLLYGIVAAAVLYGLRRRAGHL</sequence>
<dbReference type="Proteomes" id="UP001500979">
    <property type="component" value="Unassembled WGS sequence"/>
</dbReference>
<evidence type="ECO:0000256" key="1">
    <source>
        <dbReference type="SAM" id="Phobius"/>
    </source>
</evidence>
<keyword evidence="3" id="KW-1185">Reference proteome</keyword>